<protein>
    <submittedName>
        <fullName evidence="1">Uncharacterized protein</fullName>
    </submittedName>
</protein>
<sequence length="75" mass="8827">MNIETTKLELIQQLQKTKDKAVLLKIRKVFEEESGDWYEELSVEEKEEIEIGIQQADEGKLVSHESVMAKLKKWH</sequence>
<keyword evidence="2" id="KW-1185">Reference proteome</keyword>
<accession>A0AC61YAU3</accession>
<organism evidence="1 2">
    <name type="scientific">Mesonia oceanica</name>
    <dbReference type="NCBI Taxonomy" id="2687242"/>
    <lineage>
        <taxon>Bacteria</taxon>
        <taxon>Pseudomonadati</taxon>
        <taxon>Bacteroidota</taxon>
        <taxon>Flavobacteriia</taxon>
        <taxon>Flavobacteriales</taxon>
        <taxon>Flavobacteriaceae</taxon>
        <taxon>Mesonia</taxon>
    </lineage>
</organism>
<comment type="caution">
    <text evidence="1">The sequence shown here is derived from an EMBL/GenBank/DDBJ whole genome shotgun (WGS) entry which is preliminary data.</text>
</comment>
<dbReference type="Proteomes" id="UP000356253">
    <property type="component" value="Unassembled WGS sequence"/>
</dbReference>
<proteinExistence type="predicted"/>
<dbReference type="EMBL" id="CABVMM010000011">
    <property type="protein sequence ID" value="VVV01627.1"/>
    <property type="molecule type" value="Genomic_DNA"/>
</dbReference>
<name>A0AC61YAU3_9FLAO</name>
<reference evidence="1" key="1">
    <citation type="submission" date="2019-09" db="EMBL/GenBank/DDBJ databases">
        <authorList>
            <person name="Rodrigo-Torres L."/>
            <person name="Arahal R. D."/>
            <person name="Lucena T."/>
        </authorList>
    </citation>
    <scope>NUCLEOTIDE SEQUENCE</scope>
    <source>
        <strain evidence="1">ISS653</strain>
    </source>
</reference>
<evidence type="ECO:0000313" key="2">
    <source>
        <dbReference type="Proteomes" id="UP000356253"/>
    </source>
</evidence>
<evidence type="ECO:0000313" key="1">
    <source>
        <dbReference type="EMBL" id="VVV01627.1"/>
    </source>
</evidence>
<gene>
    <name evidence="1" type="ORF">FVB9532_02920</name>
</gene>